<proteinExistence type="predicted"/>
<accession>A0AAV4F758</accession>
<keyword evidence="3" id="KW-1185">Reference proteome</keyword>
<feature type="region of interest" description="Disordered" evidence="1">
    <location>
        <begin position="13"/>
        <end position="36"/>
    </location>
</feature>
<reference evidence="2 3" key="1">
    <citation type="journal article" date="2021" name="Elife">
        <title>Chloroplast acquisition without the gene transfer in kleptoplastic sea slugs, Plakobranchus ocellatus.</title>
        <authorList>
            <person name="Maeda T."/>
            <person name="Takahashi S."/>
            <person name="Yoshida T."/>
            <person name="Shimamura S."/>
            <person name="Takaki Y."/>
            <person name="Nagai Y."/>
            <person name="Toyoda A."/>
            <person name="Suzuki Y."/>
            <person name="Arimoto A."/>
            <person name="Ishii H."/>
            <person name="Satoh N."/>
            <person name="Nishiyama T."/>
            <person name="Hasebe M."/>
            <person name="Maruyama T."/>
            <person name="Minagawa J."/>
            <person name="Obokata J."/>
            <person name="Shigenobu S."/>
        </authorList>
    </citation>
    <scope>NUCLEOTIDE SEQUENCE [LARGE SCALE GENOMIC DNA]</scope>
</reference>
<dbReference type="EMBL" id="BMAT01000546">
    <property type="protein sequence ID" value="GFR68165.1"/>
    <property type="molecule type" value="Genomic_DNA"/>
</dbReference>
<sequence>MLLRGQAKKVLIPDPRHEFEDKVGKDTDGFLNNEDSDQAEIVDEVTERVIEEPGGATRLGYFRRDRSYTFSYAKEESKDAGTGMNGNNQSHETAQDFGQFGGFDRDQETAHDIAFETGEKLPCDLREALEHFNSIMNRESQTKPSIVFDRVKQQLCKTKTRMADHRTSKLWL</sequence>
<dbReference type="AlphaFoldDB" id="A0AAV4F758"/>
<organism evidence="2 3">
    <name type="scientific">Elysia marginata</name>
    <dbReference type="NCBI Taxonomy" id="1093978"/>
    <lineage>
        <taxon>Eukaryota</taxon>
        <taxon>Metazoa</taxon>
        <taxon>Spiralia</taxon>
        <taxon>Lophotrochozoa</taxon>
        <taxon>Mollusca</taxon>
        <taxon>Gastropoda</taxon>
        <taxon>Heterobranchia</taxon>
        <taxon>Euthyneura</taxon>
        <taxon>Panpulmonata</taxon>
        <taxon>Sacoglossa</taxon>
        <taxon>Placobranchoidea</taxon>
        <taxon>Plakobranchidae</taxon>
        <taxon>Elysia</taxon>
    </lineage>
</organism>
<gene>
    <name evidence="2" type="ORF">ElyMa_000269900</name>
</gene>
<evidence type="ECO:0000313" key="2">
    <source>
        <dbReference type="EMBL" id="GFR68165.1"/>
    </source>
</evidence>
<evidence type="ECO:0000313" key="3">
    <source>
        <dbReference type="Proteomes" id="UP000762676"/>
    </source>
</evidence>
<evidence type="ECO:0000256" key="1">
    <source>
        <dbReference type="SAM" id="MobiDB-lite"/>
    </source>
</evidence>
<protein>
    <submittedName>
        <fullName evidence="2">Uncharacterized protein</fullName>
    </submittedName>
</protein>
<feature type="compositionally biased region" description="Basic and acidic residues" evidence="1">
    <location>
        <begin position="14"/>
        <end position="28"/>
    </location>
</feature>
<feature type="region of interest" description="Disordered" evidence="1">
    <location>
        <begin position="74"/>
        <end position="103"/>
    </location>
</feature>
<name>A0AAV4F758_9GAST</name>
<dbReference type="Proteomes" id="UP000762676">
    <property type="component" value="Unassembled WGS sequence"/>
</dbReference>
<comment type="caution">
    <text evidence="2">The sequence shown here is derived from an EMBL/GenBank/DDBJ whole genome shotgun (WGS) entry which is preliminary data.</text>
</comment>